<evidence type="ECO:0000313" key="1">
    <source>
        <dbReference type="EMBL" id="KTS13529.1"/>
    </source>
</evidence>
<sequence>MSGPPCRQPVPTDLLRRADAAAVMPQSRGDGRRRRRIDGGVEPDVLNMREATAALLFGLVTPRDVIALAADHLATGDDGASLAALAALYADATSADVFDLSSAALIERGERPLDRDGEEVALLALRVACRRFLAGDWKLRSFSSWVHDRIGHTGPDAAQPLVDFDDELDARNTRDDREYDTRAVGLAAAFLAEAGGSADDAP</sequence>
<dbReference type="PATRIC" id="fig|2033.7.peg.1420"/>
<gene>
    <name evidence="1" type="ORF">RSA3_04220</name>
</gene>
<dbReference type="EMBL" id="LDRV01000023">
    <property type="protein sequence ID" value="KTS13529.1"/>
    <property type="molecule type" value="Genomic_DNA"/>
</dbReference>
<evidence type="ECO:0000313" key="2">
    <source>
        <dbReference type="Proteomes" id="UP000072189"/>
    </source>
</evidence>
<protein>
    <submittedName>
        <fullName evidence="1">Uncharacterized protein</fullName>
    </submittedName>
</protein>
<accession>A0A147FAL3</accession>
<dbReference type="AlphaFoldDB" id="A0A147FAL3"/>
<proteinExistence type="predicted"/>
<name>A0A147FAL3_MICTE</name>
<organism evidence="1 2">
    <name type="scientific">Microbacterium testaceum</name>
    <name type="common">Aureobacterium testaceum</name>
    <name type="synonym">Brevibacterium testaceum</name>
    <dbReference type="NCBI Taxonomy" id="2033"/>
    <lineage>
        <taxon>Bacteria</taxon>
        <taxon>Bacillati</taxon>
        <taxon>Actinomycetota</taxon>
        <taxon>Actinomycetes</taxon>
        <taxon>Micrococcales</taxon>
        <taxon>Microbacteriaceae</taxon>
        <taxon>Microbacterium</taxon>
    </lineage>
</organism>
<dbReference type="RefSeq" id="WP_058613421.1">
    <property type="nucleotide sequence ID" value="NZ_LDRV01000023.1"/>
</dbReference>
<reference evidence="1 2" key="1">
    <citation type="journal article" date="2016" name="Front. Microbiol.">
        <title>Genomic Resource of Rice Seed Associated Bacteria.</title>
        <authorList>
            <person name="Midha S."/>
            <person name="Bansal K."/>
            <person name="Sharma S."/>
            <person name="Kumar N."/>
            <person name="Patil P.P."/>
            <person name="Chaudhry V."/>
            <person name="Patil P.B."/>
        </authorList>
    </citation>
    <scope>NUCLEOTIDE SEQUENCE [LARGE SCALE GENOMIC DNA]</scope>
    <source>
        <strain evidence="1 2">RSA3</strain>
    </source>
</reference>
<dbReference type="Proteomes" id="UP000072189">
    <property type="component" value="Unassembled WGS sequence"/>
</dbReference>
<comment type="caution">
    <text evidence="1">The sequence shown here is derived from an EMBL/GenBank/DDBJ whole genome shotgun (WGS) entry which is preliminary data.</text>
</comment>